<proteinExistence type="predicted"/>
<organism evidence="1 2">
    <name type="scientific">Pseudoalteromonas fuliginea</name>
    <dbReference type="NCBI Taxonomy" id="1872678"/>
    <lineage>
        <taxon>Bacteria</taxon>
        <taxon>Pseudomonadati</taxon>
        <taxon>Pseudomonadota</taxon>
        <taxon>Gammaproteobacteria</taxon>
        <taxon>Alteromonadales</taxon>
        <taxon>Pseudoalteromonadaceae</taxon>
        <taxon>Pseudoalteromonas</taxon>
    </lineage>
</organism>
<evidence type="ECO:0008006" key="3">
    <source>
        <dbReference type="Google" id="ProtNLM"/>
    </source>
</evidence>
<evidence type="ECO:0000313" key="2">
    <source>
        <dbReference type="Proteomes" id="UP000027154"/>
    </source>
</evidence>
<dbReference type="RefSeq" id="WP_033031360.1">
    <property type="nucleotide sequence ID" value="NZ_JJNZ01000067.1"/>
</dbReference>
<gene>
    <name evidence="1" type="ORF">DC53_17115</name>
</gene>
<dbReference type="SUPFAM" id="SSF82171">
    <property type="entry name" value="DPP6 N-terminal domain-like"/>
    <property type="match status" value="1"/>
</dbReference>
<evidence type="ECO:0000313" key="1">
    <source>
        <dbReference type="EMBL" id="KDC49329.1"/>
    </source>
</evidence>
<dbReference type="Proteomes" id="UP000027154">
    <property type="component" value="Unassembled WGS sequence"/>
</dbReference>
<dbReference type="EMBL" id="JJNZ01000067">
    <property type="protein sequence ID" value="KDC49329.1"/>
    <property type="molecule type" value="Genomic_DNA"/>
</dbReference>
<comment type="caution">
    <text evidence="1">The sequence shown here is derived from an EMBL/GenBank/DDBJ whole genome shotgun (WGS) entry which is preliminary data.</text>
</comment>
<accession>A0ABD3Y671</accession>
<reference evidence="1 2" key="1">
    <citation type="submission" date="2014-04" db="EMBL/GenBank/DDBJ databases">
        <title>Pseudoalteromonas galatheae sp. nov., isolated from a deep-sea polychaete near Canal Concepcion, Chile.</title>
        <authorList>
            <person name="Machado H.R."/>
            <person name="Gram L."/>
            <person name="Vynne N.G."/>
        </authorList>
    </citation>
    <scope>NUCLEOTIDE SEQUENCE [LARGE SCALE GENOMIC DNA]</scope>
    <source>
        <strain evidence="1 2">KMM216</strain>
    </source>
</reference>
<name>A0ABD3Y671_9GAMM</name>
<dbReference type="AlphaFoldDB" id="A0ABD3Y671"/>
<sequence>MTIINLNSLSMRKVALLQFITLTLLSFMLGCTSISNKQSTSEKHNFKYGLSYKLNVDDNTAEILFLNKNDTPINALTLPNKTVYIAKEQLREFCRSDGILCAREKSESNFVSWSPDGEFLAVFAGDTQGFWFLPTIEITKSAFNESHILKVGLHQTTNQFNIGLFHQTGGWLNNEQYIFSAGLSGNNFIYKFNTKTKELKGFPFELNEDSTVSNFEEVFVDSYSSQKSSFKISDVTKQLKILK</sequence>
<protein>
    <recommendedName>
        <fullName evidence="3">Lipoprotein</fullName>
    </recommendedName>
</protein>